<evidence type="ECO:0000256" key="4">
    <source>
        <dbReference type="SAM" id="MobiDB-lite"/>
    </source>
</evidence>
<name>A0A557QJJ9_9RHOO</name>
<sequence>MSSPADAVSPGGGVDGLIVFLRARGFPVGPAEAVDAARLIAHLARRASPSTEQPDPAGLIPKLRPVLCKRQEDQARFDALFHEWANALKPQRKAVADAPQTATAAPPPRTSIWRNLALLVFSIIMVLAWWDSRQRPADTPAVQEAVKQSPVAPTASPPPAPVVKKTPPRFAGYTPAVRYNWELRPWVAAALLGLGALGVLGLALPLATPWLGHARRSGRRVPLDLTSLREEARRIVPPLSADIQARLERHVAGPATARSRLQRRPPLHIGRTIEATARRLGVLSLRHRDARLRPSYLLIVEVDADTDQTPHQLINDPRGRMFYHWAERLRKHGIDVDIRLARFDAEAQTARVCRPTGTGWRLDGDEGESLDRLPTPPVGQRLVIVSDGHLLIDADHQWRDWAVSARFHRWPQRVMFTPTEPRHWGEREDAIERRERPTDPGFYVLPLDEPALAAWAELVVTGRLPRFTLSRSQRYPARLRALEADKRIDALLDPDTPIDGLAELLDQLKYYLGENGYYWLCACAVPPIIRWELTLLLGEQYYLNAKLPPEDLADYIADDYPRLAMLPWLRRQRMPDWLRLALLDSLSPSVQEEVRAVVRNKLGQIQLDARGDDALSLEEPPGPLSRAPSNETNDAADTLYLGYLAGHTPRQLMLRAPSEWSGWLAQLPVRQRTGLWREWLTAWRDRLLWRNGLSFYGSSRRMLRVSAGVLAIGVVLSVTALRTEPDTLPTGARDALYTEQGRWTGGVQSASIRAVAYDADGATIISNDWDGGQRQWDARTGGLIGTLLKADKSAISTTPFTSVAFSADARYMATGDTDGMLRLWDVRTGKTIDPPIQAHDGMVSTLAFSPDGSVIASSGATDTGIRQWNTATAEAVNRPMPPQNIFLTSLAYSPDGRRLVSGSGNGEIQLWDASTGQAIGPTMAGHEDEITSVAFSPDGAYLLSGSNDASLRLWDTKTGEAVGPPMRGHAGPVNSLAFSPDGAQVVSGGADGTLRFWINQGDETASVTLDGTAAIYQAVFSPDGSKIATAGEDKTVRLWDATTGQAIGAPLQGHSDMVSSVAFSPDGRRIVSGSFDTTLRLWDAITGQAIGTPLQGHSGPILTLSFSPDGTRIVSGGDELRLWDAATGQTIGAPLQGHSGPVWSVAFSPDGTRIVSGSEDDTLRLWDAATGQAVGGPLRGHSGTIWSVAFSPDDTRIVSGSNDTTLRLWDATTGQAIGAPLQGHSAEVRSVAFSPDGGRIVSSSYDATLRLWDVTTGQLIGAPIAQAGGGESVAFSPDGARIVSAWIANQPVIAPQLDKVGGPPDNTATIQTPEEAGNNNVQSVAPPTTPEAPSVRTPQEKLPPRQKQISPPQKQQAPAKKSLHDSGARETLASLLGDIISTAQAATPAIVLAQNAEPPTRQTATPRANLAGEARAQSSGSAPLTADVPAPTGGVQIWRVPPYPLPLRPAEAPPQLWSYALLATLGLWPVLLLWRKRRQAREITHWIAEASQ</sequence>
<dbReference type="InterPro" id="IPR019775">
    <property type="entry name" value="WD40_repeat_CS"/>
</dbReference>
<dbReference type="PRINTS" id="PR00320">
    <property type="entry name" value="GPROTEINBRPT"/>
</dbReference>
<feature type="transmembrane region" description="Helical" evidence="5">
    <location>
        <begin position="186"/>
        <end position="211"/>
    </location>
</feature>
<feature type="repeat" description="WD" evidence="3">
    <location>
        <begin position="1094"/>
        <end position="1119"/>
    </location>
</feature>
<keyword evidence="7" id="KW-1185">Reference proteome</keyword>
<dbReference type="PROSITE" id="PS50294">
    <property type="entry name" value="WD_REPEATS_REGION"/>
    <property type="match status" value="10"/>
</dbReference>
<accession>A0A557QJJ9</accession>
<dbReference type="Gene3D" id="2.130.10.10">
    <property type="entry name" value="YVTN repeat-like/Quinoprotein amine dehydrogenase"/>
    <property type="match status" value="5"/>
</dbReference>
<feature type="repeat" description="WD" evidence="3">
    <location>
        <begin position="1221"/>
        <end position="1262"/>
    </location>
</feature>
<gene>
    <name evidence="6" type="ORF">FHP91_14855</name>
</gene>
<dbReference type="InterPro" id="IPR015943">
    <property type="entry name" value="WD40/YVTN_repeat-like_dom_sf"/>
</dbReference>
<keyword evidence="5" id="KW-0472">Membrane</keyword>
<dbReference type="SMART" id="SM00320">
    <property type="entry name" value="WD40"/>
    <property type="match status" value="12"/>
</dbReference>
<reference evidence="6 7" key="1">
    <citation type="submission" date="2019-07" db="EMBL/GenBank/DDBJ databases">
        <title>The pathways for chlorine oxyanion respiration interact through the shared metabolite chlorate.</title>
        <authorList>
            <person name="Barnum T.P."/>
            <person name="Cheng Y."/>
            <person name="Hill K.A."/>
            <person name="Lucas L.N."/>
            <person name="Carlson H.K."/>
            <person name="Coates J.D."/>
        </authorList>
    </citation>
    <scope>NUCLEOTIDE SEQUENCE [LARGE SCALE GENOMIC DNA]</scope>
    <source>
        <strain evidence="6 7">SFB-3</strain>
    </source>
</reference>
<evidence type="ECO:0000256" key="3">
    <source>
        <dbReference type="PROSITE-ProRule" id="PRU00221"/>
    </source>
</evidence>
<feature type="transmembrane region" description="Helical" evidence="5">
    <location>
        <begin position="1456"/>
        <end position="1474"/>
    </location>
</feature>
<organism evidence="6 7">
    <name type="scientific">Denitromonas halophila</name>
    <dbReference type="NCBI Taxonomy" id="1629404"/>
    <lineage>
        <taxon>Bacteria</taxon>
        <taxon>Pseudomonadati</taxon>
        <taxon>Pseudomonadota</taxon>
        <taxon>Betaproteobacteria</taxon>
        <taxon>Rhodocyclales</taxon>
        <taxon>Zoogloeaceae</taxon>
        <taxon>Denitromonas</taxon>
    </lineage>
</organism>
<evidence type="ECO:0000313" key="7">
    <source>
        <dbReference type="Proteomes" id="UP000319502"/>
    </source>
</evidence>
<dbReference type="SUPFAM" id="SSF50978">
    <property type="entry name" value="WD40 repeat-like"/>
    <property type="match status" value="2"/>
</dbReference>
<proteinExistence type="predicted"/>
<feature type="repeat" description="WD" evidence="3">
    <location>
        <begin position="1051"/>
        <end position="1092"/>
    </location>
</feature>
<dbReference type="InterPro" id="IPR020472">
    <property type="entry name" value="WD40_PAC1"/>
</dbReference>
<protein>
    <submittedName>
        <fullName evidence="6">Uncharacterized protein</fullName>
    </submittedName>
</protein>
<feature type="region of interest" description="Disordered" evidence="4">
    <location>
        <begin position="140"/>
        <end position="166"/>
    </location>
</feature>
<feature type="region of interest" description="Disordered" evidence="4">
    <location>
        <begin position="1295"/>
        <end position="1366"/>
    </location>
</feature>
<feature type="repeat" description="WD" evidence="3">
    <location>
        <begin position="1008"/>
        <end position="1049"/>
    </location>
</feature>
<evidence type="ECO:0000256" key="5">
    <source>
        <dbReference type="SAM" id="Phobius"/>
    </source>
</evidence>
<dbReference type="CDD" id="cd00200">
    <property type="entry name" value="WD40"/>
    <property type="match status" value="2"/>
</dbReference>
<dbReference type="Pfam" id="PF00400">
    <property type="entry name" value="WD40"/>
    <property type="match status" value="11"/>
</dbReference>
<feature type="repeat" description="WD" evidence="3">
    <location>
        <begin position="1178"/>
        <end position="1219"/>
    </location>
</feature>
<feature type="repeat" description="WD" evidence="3">
    <location>
        <begin position="836"/>
        <end position="878"/>
    </location>
</feature>
<dbReference type="InterPro" id="IPR036322">
    <property type="entry name" value="WD40_repeat_dom_sf"/>
</dbReference>
<dbReference type="PROSITE" id="PS00678">
    <property type="entry name" value="WD_REPEATS_1"/>
    <property type="match status" value="7"/>
</dbReference>
<dbReference type="PROSITE" id="PS50082">
    <property type="entry name" value="WD_REPEATS_2"/>
    <property type="match status" value="11"/>
</dbReference>
<dbReference type="InterPro" id="IPR001680">
    <property type="entry name" value="WD40_rpt"/>
</dbReference>
<feature type="repeat" description="WD" evidence="3">
    <location>
        <begin position="966"/>
        <end position="997"/>
    </location>
</feature>
<dbReference type="Proteomes" id="UP000319502">
    <property type="component" value="Unassembled WGS sequence"/>
</dbReference>
<dbReference type="PANTHER" id="PTHR22847:SF637">
    <property type="entry name" value="WD REPEAT DOMAIN 5B"/>
    <property type="match status" value="1"/>
</dbReference>
<feature type="compositionally biased region" description="Polar residues" evidence="4">
    <location>
        <begin position="1347"/>
        <end position="1356"/>
    </location>
</feature>
<evidence type="ECO:0000313" key="6">
    <source>
        <dbReference type="EMBL" id="TVO53081.1"/>
    </source>
</evidence>
<keyword evidence="5" id="KW-1133">Transmembrane helix</keyword>
<dbReference type="EMBL" id="VMNK01000015">
    <property type="protein sequence ID" value="TVO53081.1"/>
    <property type="molecule type" value="Genomic_DNA"/>
</dbReference>
<evidence type="ECO:0000256" key="2">
    <source>
        <dbReference type="ARBA" id="ARBA00022737"/>
    </source>
</evidence>
<feature type="repeat" description="WD" evidence="3">
    <location>
        <begin position="887"/>
        <end position="921"/>
    </location>
</feature>
<keyword evidence="2" id="KW-0677">Repeat</keyword>
<comment type="caution">
    <text evidence="6">The sequence shown here is derived from an EMBL/GenBank/DDBJ whole genome shotgun (WGS) entry which is preliminary data.</text>
</comment>
<dbReference type="PANTHER" id="PTHR22847">
    <property type="entry name" value="WD40 REPEAT PROTEIN"/>
    <property type="match status" value="1"/>
</dbReference>
<feature type="compositionally biased region" description="Polar residues" evidence="4">
    <location>
        <begin position="1306"/>
        <end position="1326"/>
    </location>
</feature>
<keyword evidence="1 3" id="KW-0853">WD repeat</keyword>
<feature type="repeat" description="WD" evidence="3">
    <location>
        <begin position="923"/>
        <end position="964"/>
    </location>
</feature>
<feature type="repeat" description="WD" evidence="3">
    <location>
        <begin position="801"/>
        <end position="834"/>
    </location>
</feature>
<evidence type="ECO:0000256" key="1">
    <source>
        <dbReference type="ARBA" id="ARBA00022574"/>
    </source>
</evidence>
<keyword evidence="5" id="KW-0812">Transmembrane</keyword>
<feature type="repeat" description="WD" evidence="3">
    <location>
        <begin position="1135"/>
        <end position="1176"/>
    </location>
</feature>
<dbReference type="OrthoDB" id="135039at2"/>
<dbReference type="RefSeq" id="WP_144310332.1">
    <property type="nucleotide sequence ID" value="NZ_VMNK01000015.1"/>
</dbReference>
<feature type="transmembrane region" description="Helical" evidence="5">
    <location>
        <begin position="112"/>
        <end position="130"/>
    </location>
</feature>